<dbReference type="SUPFAM" id="SSF53756">
    <property type="entry name" value="UDP-Glycosyltransferase/glycogen phosphorylase"/>
    <property type="match status" value="1"/>
</dbReference>
<dbReference type="Proteomes" id="UP000177718">
    <property type="component" value="Unassembled WGS sequence"/>
</dbReference>
<dbReference type="Pfam" id="PF13439">
    <property type="entry name" value="Glyco_transf_4"/>
    <property type="match status" value="1"/>
</dbReference>
<dbReference type="InterPro" id="IPR028098">
    <property type="entry name" value="Glyco_trans_4-like_N"/>
</dbReference>
<evidence type="ECO:0000313" key="3">
    <source>
        <dbReference type="EMBL" id="OGY30971.1"/>
    </source>
</evidence>
<evidence type="ECO:0000259" key="1">
    <source>
        <dbReference type="Pfam" id="PF00534"/>
    </source>
</evidence>
<feature type="domain" description="Glycosyltransferase subfamily 4-like N-terminal" evidence="2">
    <location>
        <begin position="15"/>
        <end position="186"/>
    </location>
</feature>
<comment type="caution">
    <text evidence="3">The sequence shown here is derived from an EMBL/GenBank/DDBJ whole genome shotgun (WGS) entry which is preliminary data.</text>
</comment>
<dbReference type="GO" id="GO:0016757">
    <property type="term" value="F:glycosyltransferase activity"/>
    <property type="evidence" value="ECO:0007669"/>
    <property type="project" value="InterPro"/>
</dbReference>
<protein>
    <recommendedName>
        <fullName evidence="5">Glycosyltransferase subfamily 4-like N-terminal domain-containing protein</fullName>
    </recommendedName>
</protein>
<sequence>MKILLVCDLYPPEGFGGVQRAVSSLAESLVERGVEVVVLAGGKVNLVEHAKKVKIYRLRNITLPLYQHAPFVAFFGSRVKEIIDVEKPDVVHIELTTGLGWASLTEARKRRIPLVFTLHALPENVNQFLPIWPFNAFFGALFWRWIGLFAENVSAVTAPSVYALAQLTKRFRVRQAVRISNGLDLSEYGRQYSQKEALRKLSLENQKVILYVGRLHHEKSPEVLLGAVKKVVSEIPEAKFVFVGDGPMKNTLVTTSKKEGISGSVSFTGFISDEEMKLYYQAASVFVMPSAQELQGLSVMEAMAYSLPIIVARAGALPELVGQPKNGFTFTKYDKIDLANKIITLLGKGDLEVFGKNSYLQVQAHGLKYTAEKYVELYRSLLENKT</sequence>
<evidence type="ECO:0000259" key="2">
    <source>
        <dbReference type="Pfam" id="PF13439"/>
    </source>
</evidence>
<dbReference type="STRING" id="1802605.A3A61_01870"/>
<reference evidence="3 4" key="1">
    <citation type="journal article" date="2016" name="Nat. Commun.">
        <title>Thousands of microbial genomes shed light on interconnected biogeochemical processes in an aquifer system.</title>
        <authorList>
            <person name="Anantharaman K."/>
            <person name="Brown C.T."/>
            <person name="Hug L.A."/>
            <person name="Sharon I."/>
            <person name="Castelle C.J."/>
            <person name="Probst A.J."/>
            <person name="Thomas B.C."/>
            <person name="Singh A."/>
            <person name="Wilkins M.J."/>
            <person name="Karaoz U."/>
            <person name="Brodie E.L."/>
            <person name="Williams K.H."/>
            <person name="Hubbard S.S."/>
            <person name="Banfield J.F."/>
        </authorList>
    </citation>
    <scope>NUCLEOTIDE SEQUENCE [LARGE SCALE GENOMIC DNA]</scope>
</reference>
<organism evidence="3 4">
    <name type="scientific">Candidatus Woykebacteria bacterium RIFCSPLOWO2_01_FULL_43_14</name>
    <dbReference type="NCBI Taxonomy" id="1802605"/>
    <lineage>
        <taxon>Bacteria</taxon>
        <taxon>Candidatus Woykeibacteriota</taxon>
    </lineage>
</organism>
<dbReference type="Pfam" id="PF00534">
    <property type="entry name" value="Glycos_transf_1"/>
    <property type="match status" value="1"/>
</dbReference>
<evidence type="ECO:0000313" key="4">
    <source>
        <dbReference type="Proteomes" id="UP000177718"/>
    </source>
</evidence>
<dbReference type="InterPro" id="IPR050194">
    <property type="entry name" value="Glycosyltransferase_grp1"/>
</dbReference>
<dbReference type="InterPro" id="IPR001296">
    <property type="entry name" value="Glyco_trans_1"/>
</dbReference>
<gene>
    <name evidence="3" type="ORF">A3A61_01870</name>
</gene>
<dbReference type="PANTHER" id="PTHR45947:SF3">
    <property type="entry name" value="SULFOQUINOVOSYL TRANSFERASE SQD2"/>
    <property type="match status" value="1"/>
</dbReference>
<name>A0A1G1WTQ2_9BACT</name>
<accession>A0A1G1WTQ2</accession>
<dbReference type="Gene3D" id="3.40.50.2000">
    <property type="entry name" value="Glycogen Phosphorylase B"/>
    <property type="match status" value="2"/>
</dbReference>
<dbReference type="PANTHER" id="PTHR45947">
    <property type="entry name" value="SULFOQUINOVOSYL TRANSFERASE SQD2"/>
    <property type="match status" value="1"/>
</dbReference>
<dbReference type="AlphaFoldDB" id="A0A1G1WTQ2"/>
<dbReference type="EMBL" id="MHDB01000039">
    <property type="protein sequence ID" value="OGY30971.1"/>
    <property type="molecule type" value="Genomic_DNA"/>
</dbReference>
<proteinExistence type="predicted"/>
<feature type="domain" description="Glycosyl transferase family 1" evidence="1">
    <location>
        <begin position="199"/>
        <end position="349"/>
    </location>
</feature>
<evidence type="ECO:0008006" key="5">
    <source>
        <dbReference type="Google" id="ProtNLM"/>
    </source>
</evidence>